<keyword evidence="11 18" id="KW-0413">Isomerase</keyword>
<keyword evidence="10 17" id="KW-0520">NAD</keyword>
<dbReference type="PIRSF" id="PIRSF017184">
    <property type="entry name" value="Nnr"/>
    <property type="match status" value="1"/>
</dbReference>
<evidence type="ECO:0000259" key="20">
    <source>
        <dbReference type="PROSITE" id="PS51383"/>
    </source>
</evidence>
<organism evidence="22 23">
    <name type="scientific">Nitratireductor basaltis</name>
    <dbReference type="NCBI Taxonomy" id="472175"/>
    <lineage>
        <taxon>Bacteria</taxon>
        <taxon>Pseudomonadati</taxon>
        <taxon>Pseudomonadota</taxon>
        <taxon>Alphaproteobacteria</taxon>
        <taxon>Hyphomicrobiales</taxon>
        <taxon>Phyllobacteriaceae</taxon>
        <taxon>Nitratireductor</taxon>
    </lineage>
</organism>
<evidence type="ECO:0000256" key="2">
    <source>
        <dbReference type="ARBA" id="ARBA00000909"/>
    </source>
</evidence>
<comment type="cofactor">
    <cofactor evidence="18 19">
        <name>K(+)</name>
        <dbReference type="ChEBI" id="CHEBI:29103"/>
    </cofactor>
    <text evidence="18 19">Binds 1 potassium ion per subunit.</text>
</comment>
<comment type="similarity">
    <text evidence="18">Belongs to the NnrE/AIBP family.</text>
</comment>
<keyword evidence="9 18" id="KW-0630">Potassium</keyword>
<dbReference type="GO" id="GO:0052855">
    <property type="term" value="F:ADP-dependent NAD(P)H-hydrate dehydratase activity"/>
    <property type="evidence" value="ECO:0007669"/>
    <property type="project" value="UniProtKB-UniRule"/>
</dbReference>
<dbReference type="CDD" id="cd01171">
    <property type="entry name" value="YXKO-related"/>
    <property type="match status" value="1"/>
</dbReference>
<dbReference type="RefSeq" id="WP_036480621.1">
    <property type="nucleotide sequence ID" value="NZ_JMQM01000001.1"/>
</dbReference>
<dbReference type="SUPFAM" id="SSF53613">
    <property type="entry name" value="Ribokinase-like"/>
    <property type="match status" value="1"/>
</dbReference>
<comment type="catalytic activity">
    <reaction evidence="2 18 19">
        <text>(6R)-NADPHX = (6S)-NADPHX</text>
        <dbReference type="Rhea" id="RHEA:32227"/>
        <dbReference type="ChEBI" id="CHEBI:64076"/>
        <dbReference type="ChEBI" id="CHEBI:64077"/>
        <dbReference type="EC" id="5.1.99.6"/>
    </reaction>
</comment>
<evidence type="ECO:0000256" key="3">
    <source>
        <dbReference type="ARBA" id="ARBA00006001"/>
    </source>
</evidence>
<dbReference type="InterPro" id="IPR004443">
    <property type="entry name" value="YjeF_N_dom"/>
</dbReference>
<keyword evidence="13" id="KW-0511">Multifunctional enzyme</keyword>
<accession>A0A084UAU9</accession>
<dbReference type="NCBIfam" id="TIGR00196">
    <property type="entry name" value="yjeF_cterm"/>
    <property type="match status" value="1"/>
</dbReference>
<feature type="binding site" evidence="18">
    <location>
        <position position="155"/>
    </location>
    <ligand>
        <name>(6S)-NADPHX</name>
        <dbReference type="ChEBI" id="CHEBI:64076"/>
    </ligand>
</feature>
<dbReference type="PROSITE" id="PS51385">
    <property type="entry name" value="YJEF_N"/>
    <property type="match status" value="1"/>
</dbReference>
<evidence type="ECO:0000256" key="17">
    <source>
        <dbReference type="HAMAP-Rule" id="MF_01965"/>
    </source>
</evidence>
<feature type="binding site" evidence="18">
    <location>
        <position position="122"/>
    </location>
    <ligand>
        <name>K(+)</name>
        <dbReference type="ChEBI" id="CHEBI:29103"/>
    </ligand>
</feature>
<feature type="binding site" evidence="17">
    <location>
        <position position="257"/>
    </location>
    <ligand>
        <name>(6S)-NADPHX</name>
        <dbReference type="ChEBI" id="CHEBI:64076"/>
    </ligand>
</feature>
<evidence type="ECO:0000256" key="16">
    <source>
        <dbReference type="ARBA" id="ARBA00049209"/>
    </source>
</evidence>
<feature type="domain" description="YjeF N-terminal" evidence="21">
    <location>
        <begin position="14"/>
        <end position="212"/>
    </location>
</feature>
<dbReference type="Gene3D" id="3.40.1190.20">
    <property type="match status" value="1"/>
</dbReference>
<dbReference type="AlphaFoldDB" id="A0A084UAU9"/>
<comment type="subunit">
    <text evidence="17">Homotetramer.</text>
</comment>
<comment type="catalytic activity">
    <reaction evidence="16 17 19">
        <text>(6S)-NADPHX + ADP = AMP + phosphate + NADPH + H(+)</text>
        <dbReference type="Rhea" id="RHEA:32235"/>
        <dbReference type="ChEBI" id="CHEBI:15378"/>
        <dbReference type="ChEBI" id="CHEBI:43474"/>
        <dbReference type="ChEBI" id="CHEBI:57783"/>
        <dbReference type="ChEBI" id="CHEBI:64076"/>
        <dbReference type="ChEBI" id="CHEBI:456215"/>
        <dbReference type="ChEBI" id="CHEBI:456216"/>
        <dbReference type="EC" id="4.2.1.136"/>
    </reaction>
</comment>
<proteinExistence type="inferred from homology"/>
<keyword evidence="12 17" id="KW-0456">Lyase</keyword>
<keyword evidence="22" id="KW-0808">Transferase</keyword>
<dbReference type="GO" id="GO:0052856">
    <property type="term" value="F:NAD(P)HX epimerase activity"/>
    <property type="evidence" value="ECO:0007669"/>
    <property type="project" value="UniProtKB-UniRule"/>
</dbReference>
<comment type="catalytic activity">
    <reaction evidence="1 18 19">
        <text>(6R)-NADHX = (6S)-NADHX</text>
        <dbReference type="Rhea" id="RHEA:32215"/>
        <dbReference type="ChEBI" id="CHEBI:64074"/>
        <dbReference type="ChEBI" id="CHEBI:64075"/>
        <dbReference type="EC" id="5.1.99.6"/>
    </reaction>
</comment>
<comment type="similarity">
    <text evidence="3 19">In the N-terminal section; belongs to the NnrE/AIBP family.</text>
</comment>
<dbReference type="EMBL" id="JMQM01000001">
    <property type="protein sequence ID" value="KFB10085.1"/>
    <property type="molecule type" value="Genomic_DNA"/>
</dbReference>
<dbReference type="InterPro" id="IPR017953">
    <property type="entry name" value="Carbohydrate_kinase_pred_CS"/>
</dbReference>
<dbReference type="Pfam" id="PF03853">
    <property type="entry name" value="YjeF_N"/>
    <property type="match status" value="1"/>
</dbReference>
<feature type="binding site" evidence="17">
    <location>
        <begin position="415"/>
        <end position="419"/>
    </location>
    <ligand>
        <name>AMP</name>
        <dbReference type="ChEBI" id="CHEBI:456215"/>
    </ligand>
</feature>
<comment type="similarity">
    <text evidence="4 19">In the C-terminal section; belongs to the NnrD/CARKD family.</text>
</comment>
<dbReference type="OrthoDB" id="9806925at2"/>
<evidence type="ECO:0000256" key="18">
    <source>
        <dbReference type="HAMAP-Rule" id="MF_01966"/>
    </source>
</evidence>
<feature type="binding site" evidence="18">
    <location>
        <begin position="62"/>
        <end position="66"/>
    </location>
    <ligand>
        <name>(6S)-NADPHX</name>
        <dbReference type="ChEBI" id="CHEBI:64076"/>
    </ligand>
</feature>
<feature type="domain" description="YjeF C-terminal" evidence="20">
    <location>
        <begin position="222"/>
        <end position="499"/>
    </location>
</feature>
<dbReference type="PANTHER" id="PTHR12592">
    <property type="entry name" value="ATP-DEPENDENT (S)-NAD(P)H-HYDRATE DEHYDRATASE FAMILY MEMBER"/>
    <property type="match status" value="1"/>
</dbReference>
<keyword evidence="6 17" id="KW-0547">Nucleotide-binding</keyword>
<evidence type="ECO:0000256" key="13">
    <source>
        <dbReference type="ARBA" id="ARBA00023268"/>
    </source>
</evidence>
<dbReference type="PATRIC" id="fig|472175.3.peg.1122"/>
<feature type="binding site" evidence="17">
    <location>
        <position position="445"/>
    </location>
    <ligand>
        <name>(6S)-NADPHX</name>
        <dbReference type="ChEBI" id="CHEBI:64076"/>
    </ligand>
</feature>
<evidence type="ECO:0000313" key="22">
    <source>
        <dbReference type="EMBL" id="KFB10085.1"/>
    </source>
</evidence>
<dbReference type="Pfam" id="PF01256">
    <property type="entry name" value="Carb_kinase"/>
    <property type="match status" value="1"/>
</dbReference>
<feature type="binding site" evidence="17">
    <location>
        <position position="444"/>
    </location>
    <ligand>
        <name>AMP</name>
        <dbReference type="ChEBI" id="CHEBI:456215"/>
    </ligand>
</feature>
<evidence type="ECO:0000256" key="9">
    <source>
        <dbReference type="ARBA" id="ARBA00022958"/>
    </source>
</evidence>
<dbReference type="EC" id="4.2.1.136" evidence="19"/>
<feature type="binding site" evidence="17">
    <location>
        <position position="382"/>
    </location>
    <ligand>
        <name>(6S)-NADPHX</name>
        <dbReference type="ChEBI" id="CHEBI:64076"/>
    </ligand>
</feature>
<dbReference type="InterPro" id="IPR029056">
    <property type="entry name" value="Ribokinase-like"/>
</dbReference>
<dbReference type="Proteomes" id="UP000053675">
    <property type="component" value="Unassembled WGS sequence"/>
</dbReference>
<keyword evidence="8 17" id="KW-0521">NADP</keyword>
<dbReference type="NCBIfam" id="TIGR00197">
    <property type="entry name" value="yjeF_nterm"/>
    <property type="match status" value="1"/>
</dbReference>
<feature type="binding site" evidence="18">
    <location>
        <begin position="126"/>
        <end position="132"/>
    </location>
    <ligand>
        <name>(6S)-NADPHX</name>
        <dbReference type="ChEBI" id="CHEBI:64076"/>
    </ligand>
</feature>
<evidence type="ECO:0000256" key="15">
    <source>
        <dbReference type="ARBA" id="ARBA00048238"/>
    </source>
</evidence>
<feature type="binding site" evidence="18">
    <location>
        <position position="158"/>
    </location>
    <ligand>
        <name>K(+)</name>
        <dbReference type="ChEBI" id="CHEBI:29103"/>
    </ligand>
</feature>
<dbReference type="InterPro" id="IPR036652">
    <property type="entry name" value="YjeF_N_dom_sf"/>
</dbReference>
<comment type="caution">
    <text evidence="18">Lacks conserved residue(s) required for the propagation of feature annotation.</text>
</comment>
<comment type="function">
    <text evidence="18">Catalyzes the epimerization of the S- and R-forms of NAD(P)HX, a damaged form of NAD(P)H that is a result of enzymatic or heat-dependent hydration. This is a prerequisite for the S-specific NAD(P)H-hydrate dehydratase to allow the repair of both epimers of NAD(P)HX.</text>
</comment>
<protein>
    <recommendedName>
        <fullName evidence="19">Bifunctional NAD(P)H-hydrate repair enzyme</fullName>
    </recommendedName>
    <alternativeName>
        <fullName evidence="19">Nicotinamide nucleotide repair protein</fullName>
    </alternativeName>
    <domain>
        <recommendedName>
            <fullName evidence="19">ADP-dependent (S)-NAD(P)H-hydrate dehydratase</fullName>
            <ecNumber evidence="19">4.2.1.136</ecNumber>
        </recommendedName>
        <alternativeName>
            <fullName evidence="19">ADP-dependent NAD(P)HX dehydratase</fullName>
        </alternativeName>
    </domain>
    <domain>
        <recommendedName>
            <fullName evidence="19">NAD(P)H-hydrate epimerase</fullName>
            <ecNumber evidence="19">5.1.99.6</ecNumber>
        </recommendedName>
    </domain>
</protein>
<evidence type="ECO:0000256" key="10">
    <source>
        <dbReference type="ARBA" id="ARBA00023027"/>
    </source>
</evidence>
<dbReference type="InterPro" id="IPR000631">
    <property type="entry name" value="CARKD"/>
</dbReference>
<evidence type="ECO:0000259" key="21">
    <source>
        <dbReference type="PROSITE" id="PS51385"/>
    </source>
</evidence>
<feature type="binding site" evidence="17">
    <location>
        <position position="320"/>
    </location>
    <ligand>
        <name>(6S)-NADPHX</name>
        <dbReference type="ChEBI" id="CHEBI:64076"/>
    </ligand>
</feature>
<dbReference type="Gene3D" id="3.40.50.10260">
    <property type="entry name" value="YjeF N-terminal domain"/>
    <property type="match status" value="1"/>
</dbReference>
<comment type="cofactor">
    <cofactor evidence="17">
        <name>Mg(2+)</name>
        <dbReference type="ChEBI" id="CHEBI:18420"/>
    </cofactor>
</comment>
<dbReference type="STRING" id="472175.EL18_01114"/>
<dbReference type="PROSITE" id="PS51383">
    <property type="entry name" value="YJEF_C_3"/>
    <property type="match status" value="1"/>
</dbReference>
<keyword evidence="23" id="KW-1185">Reference proteome</keyword>
<keyword evidence="7 17" id="KW-0067">ATP-binding</keyword>
<dbReference type="SUPFAM" id="SSF64153">
    <property type="entry name" value="YjeF N-terminal domain-like"/>
    <property type="match status" value="1"/>
</dbReference>
<evidence type="ECO:0000313" key="23">
    <source>
        <dbReference type="Proteomes" id="UP000053675"/>
    </source>
</evidence>
<dbReference type="eggNOG" id="COG0062">
    <property type="taxonomic scope" value="Bacteria"/>
</dbReference>
<dbReference type="GO" id="GO:0005524">
    <property type="term" value="F:ATP binding"/>
    <property type="evidence" value="ECO:0007669"/>
    <property type="project" value="UniProtKB-UniRule"/>
</dbReference>
<keyword evidence="22" id="KW-0418">Kinase</keyword>
<name>A0A084UAU9_9HYPH</name>
<dbReference type="InterPro" id="IPR030677">
    <property type="entry name" value="Nnr"/>
</dbReference>
<dbReference type="GO" id="GO:0046496">
    <property type="term" value="P:nicotinamide nucleotide metabolic process"/>
    <property type="evidence" value="ECO:0007669"/>
    <property type="project" value="UniProtKB-UniRule"/>
</dbReference>
<gene>
    <name evidence="17" type="primary">nnrD</name>
    <name evidence="18" type="synonym">nnrE</name>
    <name evidence="22" type="ORF">EL18_01114</name>
</gene>
<dbReference type="PANTHER" id="PTHR12592:SF0">
    <property type="entry name" value="ATP-DEPENDENT (S)-NAD(P)H-HYDRATE DEHYDRATASE"/>
    <property type="match status" value="1"/>
</dbReference>
<evidence type="ECO:0000256" key="19">
    <source>
        <dbReference type="PIRNR" id="PIRNR017184"/>
    </source>
</evidence>
<evidence type="ECO:0000256" key="8">
    <source>
        <dbReference type="ARBA" id="ARBA00022857"/>
    </source>
</evidence>
<evidence type="ECO:0000256" key="11">
    <source>
        <dbReference type="ARBA" id="ARBA00023235"/>
    </source>
</evidence>
<evidence type="ECO:0000256" key="6">
    <source>
        <dbReference type="ARBA" id="ARBA00022741"/>
    </source>
</evidence>
<comment type="similarity">
    <text evidence="17">Belongs to the NnrD/CARKD family.</text>
</comment>
<evidence type="ECO:0000256" key="14">
    <source>
        <dbReference type="ARBA" id="ARBA00025153"/>
    </source>
</evidence>
<evidence type="ECO:0000256" key="5">
    <source>
        <dbReference type="ARBA" id="ARBA00022723"/>
    </source>
</evidence>
<comment type="caution">
    <text evidence="22">The sequence shown here is derived from an EMBL/GenBank/DDBJ whole genome shotgun (WGS) entry which is preliminary data.</text>
</comment>
<dbReference type="eggNOG" id="COG0063">
    <property type="taxonomic scope" value="Bacteria"/>
</dbReference>
<dbReference type="GO" id="GO:0110051">
    <property type="term" value="P:metabolite repair"/>
    <property type="evidence" value="ECO:0007669"/>
    <property type="project" value="TreeGrafter"/>
</dbReference>
<sequence length="511" mass="53858">MNDAPLELLTASKVKHAEQAAATELADGTYTLMERASQAVYDLLLARLADAGGFDVLCGPGNNGGDGYVVARLAAQAGLDVDVYALGQPKPHTDAARAFAAWDRPIRELAEWEPRAGRVVVDALFGSGISRDLEGNVLAAVSRANAAGSLVVAIDLPTGIEADTGQVLGAAFEAAITVSLFRYKPGHVMAPGRLHCGEVILRDIGMDARHLDQLQVDCRLNAPELWQHAYPWPSQSQHKYSRGHVGVFGGGPMTSGAARLSAMAAARAGAGAVTLLSPANALLLYAMHLTSVMVTRLEDRHELDEFLAKRHPQVFVLGPGFGAADKVRVFVADLLGADLAIRPNALVLDADGLTAFEGDPQQLFDLAEAFSGNGGTLVLTPHLGEFRRIFPDLEGSPLELARQAAERAKCVVLLKGSDTVIADPAGQTVINSAAPAWLATAGSGDVLSGIIASLLAQGMTALDAAGAATWLHAKAAEAFGPGLMAEDLPDQLPSVLRRLWRTRQDHLLKER</sequence>
<dbReference type="HAMAP" id="MF_01966">
    <property type="entry name" value="NADHX_epimerase"/>
    <property type="match status" value="1"/>
</dbReference>
<feature type="binding site" evidence="18">
    <location>
        <position position="63"/>
    </location>
    <ligand>
        <name>K(+)</name>
        <dbReference type="ChEBI" id="CHEBI:29103"/>
    </ligand>
</feature>
<comment type="function">
    <text evidence="14 19">Bifunctional enzyme that catalyzes the epimerization of the S- and R-forms of NAD(P)HX and the dehydration of the S-form of NAD(P)HX at the expense of ADP, which is converted to AMP. This allows the repair of both epimers of NAD(P)HX, a damaged form of NAD(P)H that is a result of enzymatic or heat-dependent hydration.</text>
</comment>
<dbReference type="GO" id="GO:0016301">
    <property type="term" value="F:kinase activity"/>
    <property type="evidence" value="ECO:0007669"/>
    <property type="project" value="UniProtKB-KW"/>
</dbReference>
<evidence type="ECO:0000256" key="1">
    <source>
        <dbReference type="ARBA" id="ARBA00000013"/>
    </source>
</evidence>
<comment type="catalytic activity">
    <reaction evidence="15 17 19">
        <text>(6S)-NADHX + ADP = AMP + phosphate + NADH + H(+)</text>
        <dbReference type="Rhea" id="RHEA:32223"/>
        <dbReference type="ChEBI" id="CHEBI:15378"/>
        <dbReference type="ChEBI" id="CHEBI:43474"/>
        <dbReference type="ChEBI" id="CHEBI:57945"/>
        <dbReference type="ChEBI" id="CHEBI:64074"/>
        <dbReference type="ChEBI" id="CHEBI:456215"/>
        <dbReference type="ChEBI" id="CHEBI:456216"/>
        <dbReference type="EC" id="4.2.1.136"/>
    </reaction>
</comment>
<dbReference type="EC" id="5.1.99.6" evidence="19"/>
<comment type="function">
    <text evidence="17">Catalyzes the dehydration of the S-form of NAD(P)HX at the expense of ADP, which is converted to AMP. Together with NAD(P)HX epimerase, which catalyzes the epimerization of the S- and R-forms, the enzyme allows the repair of both epimers of NAD(P)HX, a damaged form of NAD(P)H that is a result of enzymatic or heat-dependent hydration.</text>
</comment>
<evidence type="ECO:0000256" key="7">
    <source>
        <dbReference type="ARBA" id="ARBA00022840"/>
    </source>
</evidence>
<evidence type="ECO:0000256" key="12">
    <source>
        <dbReference type="ARBA" id="ARBA00023239"/>
    </source>
</evidence>
<dbReference type="GO" id="GO:0046872">
    <property type="term" value="F:metal ion binding"/>
    <property type="evidence" value="ECO:0007669"/>
    <property type="project" value="UniProtKB-UniRule"/>
</dbReference>
<reference evidence="22 23" key="1">
    <citation type="submission" date="2014-05" db="EMBL/GenBank/DDBJ databases">
        <title>Draft Genome Sequence of Nitratireductor basaltis Strain UMTGB225, A Marine Bacterium Isolated from Green Barrel Tunicate.</title>
        <authorList>
            <person name="Gan H.Y."/>
        </authorList>
    </citation>
    <scope>NUCLEOTIDE SEQUENCE [LARGE SCALE GENOMIC DNA]</scope>
    <source>
        <strain evidence="22 23">UMTGB225</strain>
    </source>
</reference>
<evidence type="ECO:0000256" key="4">
    <source>
        <dbReference type="ARBA" id="ARBA00009524"/>
    </source>
</evidence>
<dbReference type="PROSITE" id="PS01050">
    <property type="entry name" value="YJEF_C_2"/>
    <property type="match status" value="1"/>
</dbReference>
<keyword evidence="5 18" id="KW-0479">Metal-binding</keyword>
<dbReference type="HAMAP" id="MF_01965">
    <property type="entry name" value="NADHX_dehydratase"/>
    <property type="match status" value="1"/>
</dbReference>